<sequence>MELVHKLSVTWDSLQYAINNVIDYYFNQNRITLFIPIILSLIIILLFRRSKQLKIYVRDFEVFQSDDQNWKHSNSKLLKQAQKMNFSANSLNFMRKVSKHNGIGPDVVMPPEIFTSAHTVDDAREESKTVMFQPIRQLFDKTGVKPEQIDVLVTNCSLFAPLPSLSSLIVNEFKMKQDIHSFSLGGMGCSASPIGVDVIQAFLQNKNMKYALLVSTENMMQNYYTGNDASMLLPNTLFRAGCAAVLFTNIKYNCKYVIKSLIRTHTGADSNAHKCIEQTTDKDGIKGVKLEKTIIANASKALMINSTHLFRQILPLFLKIDYIWQIVFLYLKWFVNTRIMKIQTTYPKYQPPKINKAVNNFCFHTGGRGVLDSMQLQFNLSDKQIAASRATLYKYGNTSSPSIWYELAYHEQTNQIISGNLIWQIAFGSGFKCNSIVLKALKTINKDQTLFDKYNSECVFDPSVLLNNLVDEEQMNTNYDQIVNDMQKNQEEADWERIKVRFMDKIQQIASIKQIQDISK</sequence>
<dbReference type="EMBL" id="CAXDID020000007">
    <property type="protein sequence ID" value="CAL5977060.1"/>
    <property type="molecule type" value="Genomic_DNA"/>
</dbReference>
<protein>
    <recommendedName>
        <fullName evidence="3">3-ketoacyl-CoA synthase</fullName>
        <ecNumber evidence="3">2.3.1.-</ecNumber>
    </recommendedName>
</protein>
<keyword evidence="2 3" id="KW-0808">Transferase</keyword>
<dbReference type="AlphaFoldDB" id="A0AA86VC12"/>
<evidence type="ECO:0000256" key="3">
    <source>
        <dbReference type="PIRNR" id="PIRNR036417"/>
    </source>
</evidence>
<keyword evidence="4" id="KW-0472">Membrane</keyword>
<evidence type="ECO:0000313" key="8">
    <source>
        <dbReference type="EMBL" id="CAL5977060.1"/>
    </source>
</evidence>
<evidence type="ECO:0000313" key="9">
    <source>
        <dbReference type="Proteomes" id="UP001642409"/>
    </source>
</evidence>
<proteinExistence type="inferred from homology"/>
<dbReference type="Proteomes" id="UP001642409">
    <property type="component" value="Unassembled WGS sequence"/>
</dbReference>
<evidence type="ECO:0000256" key="1">
    <source>
        <dbReference type="ARBA" id="ARBA00005531"/>
    </source>
</evidence>
<keyword evidence="4" id="KW-0812">Transmembrane</keyword>
<dbReference type="Pfam" id="PF08541">
    <property type="entry name" value="ACP_syn_III_C"/>
    <property type="match status" value="1"/>
</dbReference>
<feature type="domain" description="Beta-ketoacyl-[acyl-carrier-protein] synthase III C-terminal" evidence="6">
    <location>
        <begin position="357"/>
        <end position="439"/>
    </location>
</feature>
<dbReference type="EC" id="2.3.1.-" evidence="3"/>
<organism evidence="7">
    <name type="scientific">Hexamita inflata</name>
    <dbReference type="NCBI Taxonomy" id="28002"/>
    <lineage>
        <taxon>Eukaryota</taxon>
        <taxon>Metamonada</taxon>
        <taxon>Diplomonadida</taxon>
        <taxon>Hexamitidae</taxon>
        <taxon>Hexamitinae</taxon>
        <taxon>Hexamita</taxon>
    </lineage>
</organism>
<comment type="similarity">
    <text evidence="1 3">Belongs to the thiolase-like superfamily. Chalcone/stilbene synthases family.</text>
</comment>
<dbReference type="SUPFAM" id="SSF53901">
    <property type="entry name" value="Thiolase-like"/>
    <property type="match status" value="2"/>
</dbReference>
<comment type="caution">
    <text evidence="7">The sequence shown here is derived from an EMBL/GenBank/DDBJ whole genome shotgun (WGS) entry which is preliminary data.</text>
</comment>
<gene>
    <name evidence="8" type="ORF">HINF_LOCUS4127</name>
    <name evidence="7" type="ORF">HINF_LOCUS50043</name>
</gene>
<dbReference type="InterPro" id="IPR016039">
    <property type="entry name" value="Thiolase-like"/>
</dbReference>
<dbReference type="Gene3D" id="3.40.47.10">
    <property type="match status" value="1"/>
</dbReference>
<dbReference type="InterPro" id="IPR013747">
    <property type="entry name" value="ACP_syn_III_C"/>
</dbReference>
<keyword evidence="3" id="KW-0012">Acyltransferase</keyword>
<dbReference type="InterPro" id="IPR013601">
    <property type="entry name" value="FAE1_typ3_polyketide_synth"/>
</dbReference>
<dbReference type="GO" id="GO:0016747">
    <property type="term" value="F:acyltransferase activity, transferring groups other than amino-acyl groups"/>
    <property type="evidence" value="ECO:0007669"/>
    <property type="project" value="InterPro"/>
</dbReference>
<dbReference type="Pfam" id="PF08392">
    <property type="entry name" value="FAE1_CUT1_RppA"/>
    <property type="match status" value="1"/>
</dbReference>
<feature type="transmembrane region" description="Helical" evidence="4">
    <location>
        <begin position="31"/>
        <end position="48"/>
    </location>
</feature>
<dbReference type="PANTHER" id="PTHR31561">
    <property type="entry name" value="3-KETOACYL-COA SYNTHASE"/>
    <property type="match status" value="1"/>
</dbReference>
<dbReference type="InterPro" id="IPR012392">
    <property type="entry name" value="3-ktacl-CoA_syn"/>
</dbReference>
<dbReference type="PIRSF" id="PIRSF036417">
    <property type="entry name" value="3-ktacl-CoA_syn"/>
    <property type="match status" value="1"/>
</dbReference>
<comment type="pathway">
    <text evidence="3">Lipid metabolism; fatty acid biosynthesis.</text>
</comment>
<dbReference type="GO" id="GO:0016020">
    <property type="term" value="C:membrane"/>
    <property type="evidence" value="ECO:0007669"/>
    <property type="project" value="InterPro"/>
</dbReference>
<accession>A0AA86VC12</accession>
<dbReference type="CDD" id="cd00831">
    <property type="entry name" value="CHS_like"/>
    <property type="match status" value="1"/>
</dbReference>
<evidence type="ECO:0000313" key="7">
    <source>
        <dbReference type="EMBL" id="CAI9962398.1"/>
    </source>
</evidence>
<dbReference type="EMBL" id="CATOUU010000952">
    <property type="protein sequence ID" value="CAI9962398.1"/>
    <property type="molecule type" value="Genomic_DNA"/>
</dbReference>
<evidence type="ECO:0000259" key="6">
    <source>
        <dbReference type="Pfam" id="PF08541"/>
    </source>
</evidence>
<evidence type="ECO:0000259" key="5">
    <source>
        <dbReference type="Pfam" id="PF08392"/>
    </source>
</evidence>
<keyword evidence="9" id="KW-1185">Reference proteome</keyword>
<evidence type="ECO:0000256" key="4">
    <source>
        <dbReference type="SAM" id="Phobius"/>
    </source>
</evidence>
<name>A0AA86VC12_9EUKA</name>
<evidence type="ECO:0000256" key="2">
    <source>
        <dbReference type="ARBA" id="ARBA00022679"/>
    </source>
</evidence>
<reference evidence="8 9" key="2">
    <citation type="submission" date="2024-07" db="EMBL/GenBank/DDBJ databases">
        <authorList>
            <person name="Akdeniz Z."/>
        </authorList>
    </citation>
    <scope>NUCLEOTIDE SEQUENCE [LARGE SCALE GENOMIC DNA]</scope>
</reference>
<reference evidence="7" key="1">
    <citation type="submission" date="2023-06" db="EMBL/GenBank/DDBJ databases">
        <authorList>
            <person name="Kurt Z."/>
        </authorList>
    </citation>
    <scope>NUCLEOTIDE SEQUENCE</scope>
</reference>
<feature type="domain" description="FAE" evidence="5">
    <location>
        <begin position="48"/>
        <end position="327"/>
    </location>
</feature>
<dbReference type="GO" id="GO:0006633">
    <property type="term" value="P:fatty acid biosynthetic process"/>
    <property type="evidence" value="ECO:0007669"/>
    <property type="project" value="InterPro"/>
</dbReference>
<keyword evidence="4" id="KW-1133">Transmembrane helix</keyword>